<evidence type="ECO:0000256" key="4">
    <source>
        <dbReference type="ARBA" id="ARBA00021268"/>
    </source>
</evidence>
<dbReference type="JaponicusDB" id="SJAG_00676">
    <property type="gene designation" value="hat1"/>
</dbReference>
<evidence type="ECO:0000313" key="15">
    <source>
        <dbReference type="JaponicusDB" id="SJAG_00676"/>
    </source>
</evidence>
<dbReference type="Gene3D" id="3.40.630.30">
    <property type="match status" value="1"/>
</dbReference>
<dbReference type="GO" id="GO:0010485">
    <property type="term" value="F:histone H4 acetyltransferase activity"/>
    <property type="evidence" value="ECO:0000318"/>
    <property type="project" value="GO_Central"/>
</dbReference>
<dbReference type="VEuPathDB" id="FungiDB:SJAG_00676"/>
<feature type="region of interest" description="Interaction with histone H4 N-terminus" evidence="11">
    <location>
        <begin position="41"/>
        <end position="43"/>
    </location>
</feature>
<protein>
    <recommendedName>
        <fullName evidence="4 9">Histone acetyltransferase type B catalytic subunit</fullName>
        <ecNumber evidence="3 9">2.3.1.48</ecNumber>
    </recommendedName>
</protein>
<comment type="function">
    <text evidence="9">Catalytic component of the histone acetylase B (HAT-B) complex. Has intrinsic substrate specificity that modifies lysine in recognition sequence GXGKXG. Involved in DNA double-strand break repair.</text>
</comment>
<evidence type="ECO:0000256" key="9">
    <source>
        <dbReference type="PIRNR" id="PIRNR038084"/>
    </source>
</evidence>
<proteinExistence type="inferred from homology"/>
<dbReference type="GO" id="GO:0031509">
    <property type="term" value="P:subtelomeric heterochromatin formation"/>
    <property type="evidence" value="ECO:0007669"/>
    <property type="project" value="EnsemblFungi"/>
</dbReference>
<dbReference type="GO" id="GO:0005737">
    <property type="term" value="C:cytoplasm"/>
    <property type="evidence" value="ECO:0007669"/>
    <property type="project" value="UniProtKB-SubCell"/>
</dbReference>
<dbReference type="GO" id="GO:0005634">
    <property type="term" value="C:nucleus"/>
    <property type="evidence" value="ECO:0007669"/>
    <property type="project" value="UniProtKB-SubCell"/>
</dbReference>
<dbReference type="InterPro" id="IPR019467">
    <property type="entry name" value="Hat1_N"/>
</dbReference>
<comment type="subunit">
    <text evidence="9">Component of the HAT-B complex composed of at least HAT1 and HAT2. The HAT-B complex binds to histone H4 tail.</text>
</comment>
<evidence type="ECO:0000256" key="6">
    <source>
        <dbReference type="ARBA" id="ARBA00023242"/>
    </source>
</evidence>
<evidence type="ECO:0000259" key="13">
    <source>
        <dbReference type="Pfam" id="PF10394"/>
    </source>
</evidence>
<reference evidence="14 16" key="1">
    <citation type="journal article" date="2011" name="Science">
        <title>Comparative functional genomics of the fission yeasts.</title>
        <authorList>
            <person name="Rhind N."/>
            <person name="Chen Z."/>
            <person name="Yassour M."/>
            <person name="Thompson D.A."/>
            <person name="Haas B.J."/>
            <person name="Habib N."/>
            <person name="Wapinski I."/>
            <person name="Roy S."/>
            <person name="Lin M.F."/>
            <person name="Heiman D.I."/>
            <person name="Young S.K."/>
            <person name="Furuya K."/>
            <person name="Guo Y."/>
            <person name="Pidoux A."/>
            <person name="Chen H.M."/>
            <person name="Robbertse B."/>
            <person name="Goldberg J.M."/>
            <person name="Aoki K."/>
            <person name="Bayne E.H."/>
            <person name="Berlin A.M."/>
            <person name="Desjardins C.A."/>
            <person name="Dobbs E."/>
            <person name="Dukaj L."/>
            <person name="Fan L."/>
            <person name="FitzGerald M.G."/>
            <person name="French C."/>
            <person name="Gujja S."/>
            <person name="Hansen K."/>
            <person name="Keifenheim D."/>
            <person name="Levin J.Z."/>
            <person name="Mosher R.A."/>
            <person name="Mueller C.A."/>
            <person name="Pfiffner J."/>
            <person name="Priest M."/>
            <person name="Russ C."/>
            <person name="Smialowska A."/>
            <person name="Swoboda P."/>
            <person name="Sykes S.M."/>
            <person name="Vaughn M."/>
            <person name="Vengrova S."/>
            <person name="Yoder R."/>
            <person name="Zeng Q."/>
            <person name="Allshire R."/>
            <person name="Baulcombe D."/>
            <person name="Birren B.W."/>
            <person name="Brown W."/>
            <person name="Ekwall K."/>
            <person name="Kellis M."/>
            <person name="Leatherwood J."/>
            <person name="Levin H."/>
            <person name="Margalit H."/>
            <person name="Martienssen R."/>
            <person name="Nieduszynski C.A."/>
            <person name="Spatafora J.W."/>
            <person name="Friedman N."/>
            <person name="Dalgaard J.Z."/>
            <person name="Baumann P."/>
            <person name="Niki H."/>
            <person name="Regev A."/>
            <person name="Nusbaum C."/>
        </authorList>
    </citation>
    <scope>NUCLEOTIDE SEQUENCE [LARGE SCALE GENOMIC DNA]</scope>
    <source>
        <strain evidence="16">yFS275 / FY16936</strain>
    </source>
</reference>
<keyword evidence="5 9" id="KW-0808">Transferase</keyword>
<sequence length="384" mass="44241">MSTTDEWSSNSNDAIHIQLVKPNGEVDFEFHPANTYSIFGDAETIYGYKGLNVTIKFLMPWMKPSLTITSNETIPSTSGVTPTDISSILKEYIPFTNTDGEATASSDTLSFLPKEPLCSYVKNEKTFKIFKTSVTAAEKLMQNLQVFPLFFIDGGSFIDLEDPQWFVYFVFEVQDEQLYLRGYSTVYHYYVWKKDDSSALRARISQFIILPPFQHQGHGSKLYKTIVGDFMGDKNIVDFAVEDSSESFDALRDRCDFTRIAESGLFDREEFRAPLSTQWISLHRLPYKLNKRQFSRCCELALLSKLNNQLASERKAYRLTVKERIFRQNIDVLLQLEKPERLEKLQEAYKNQLDEYKRILAEGFPIPQAEKGDMPPAKRLKTSS</sequence>
<feature type="binding site" evidence="11">
    <location>
        <begin position="214"/>
        <end position="220"/>
    </location>
    <ligand>
        <name>acetyl-CoA</name>
        <dbReference type="ChEBI" id="CHEBI:57288"/>
    </ligand>
</feature>
<evidence type="ECO:0000313" key="14">
    <source>
        <dbReference type="EMBL" id="EEB05654.2"/>
    </source>
</evidence>
<dbReference type="Proteomes" id="UP000001744">
    <property type="component" value="Unassembled WGS sequence"/>
</dbReference>
<comment type="subcellular location">
    <subcellularLocation>
        <location evidence="9">Cytoplasm</location>
    </subcellularLocation>
    <subcellularLocation>
        <location evidence="1 9">Nucleus</location>
    </subcellularLocation>
</comment>
<gene>
    <name evidence="15" type="primary">hat1</name>
    <name evidence="14" type="ORF">SJAG_00676</name>
</gene>
<dbReference type="EMBL" id="KE651166">
    <property type="protein sequence ID" value="EEB05654.2"/>
    <property type="molecule type" value="Genomic_DNA"/>
</dbReference>
<name>B6JWA3_SCHJY</name>
<dbReference type="SUPFAM" id="SSF55729">
    <property type="entry name" value="Acyl-CoA N-acyltransferases (Nat)"/>
    <property type="match status" value="1"/>
</dbReference>
<feature type="active site" description="Proton donor/acceptor" evidence="10">
    <location>
        <position position="242"/>
    </location>
</feature>
<dbReference type="Gene3D" id="1.10.10.390">
    <property type="match status" value="1"/>
</dbReference>
<dbReference type="Pfam" id="PF10394">
    <property type="entry name" value="Hat1_N"/>
    <property type="match status" value="1"/>
</dbReference>
<dbReference type="Pfam" id="PF21184">
    <property type="entry name" value="HAT1_C_fung"/>
    <property type="match status" value="1"/>
</dbReference>
<evidence type="ECO:0000256" key="5">
    <source>
        <dbReference type="ARBA" id="ARBA00022679"/>
    </source>
</evidence>
<dbReference type="AlphaFoldDB" id="B6JWA3"/>
<accession>B6JWA3</accession>
<feature type="region of interest" description="Interaction with histone H4 N-terminus" evidence="11">
    <location>
        <begin position="187"/>
        <end position="189"/>
    </location>
</feature>
<feature type="binding site" evidence="11">
    <location>
        <position position="254"/>
    </location>
    <ligand>
        <name>acetyl-CoA</name>
        <dbReference type="ChEBI" id="CHEBI:57288"/>
    </ligand>
</feature>
<dbReference type="InterPro" id="IPR013523">
    <property type="entry name" value="Hist_AcTrfase_HAT1_C"/>
</dbReference>
<dbReference type="STRING" id="402676.B6JWA3"/>
<evidence type="ECO:0000256" key="7">
    <source>
        <dbReference type="ARBA" id="ARBA00023315"/>
    </source>
</evidence>
<dbReference type="OMA" id="WTCDAND"/>
<evidence type="ECO:0000256" key="2">
    <source>
        <dbReference type="ARBA" id="ARBA00010543"/>
    </source>
</evidence>
<evidence type="ECO:0000313" key="16">
    <source>
        <dbReference type="Proteomes" id="UP000001744"/>
    </source>
</evidence>
<dbReference type="InterPro" id="IPR016181">
    <property type="entry name" value="Acyl_CoA_acyltransferase"/>
</dbReference>
<evidence type="ECO:0000256" key="1">
    <source>
        <dbReference type="ARBA" id="ARBA00004123"/>
    </source>
</evidence>
<feature type="site" description="Interaction with histone H4 N-terminus" evidence="12">
    <location>
        <position position="165"/>
    </location>
</feature>
<evidence type="ECO:0000256" key="10">
    <source>
        <dbReference type="PIRSR" id="PIRSR038084-1"/>
    </source>
</evidence>
<dbReference type="InterPro" id="IPR037113">
    <property type="entry name" value="Hat1_N_sf"/>
</dbReference>
<keyword evidence="6 9" id="KW-0539">Nucleus</keyword>
<dbReference type="OrthoDB" id="10253098at2759"/>
<organism evidence="14 16">
    <name type="scientific">Schizosaccharomyces japonicus (strain yFS275 / FY16936)</name>
    <name type="common">Fission yeast</name>
    <dbReference type="NCBI Taxonomy" id="402676"/>
    <lineage>
        <taxon>Eukaryota</taxon>
        <taxon>Fungi</taxon>
        <taxon>Dikarya</taxon>
        <taxon>Ascomycota</taxon>
        <taxon>Taphrinomycotina</taxon>
        <taxon>Schizosaccharomycetes</taxon>
        <taxon>Schizosaccharomycetales</taxon>
        <taxon>Schizosaccharomycetaceae</taxon>
        <taxon>Schizosaccharomyces</taxon>
    </lineage>
</organism>
<comment type="similarity">
    <text evidence="2 9">Belongs to the HAT1 family.</text>
</comment>
<comment type="catalytic activity">
    <reaction evidence="8 9">
        <text>L-lysyl-[protein] + acetyl-CoA = N(6)-acetyl-L-lysyl-[protein] + CoA + H(+)</text>
        <dbReference type="Rhea" id="RHEA:45948"/>
        <dbReference type="Rhea" id="RHEA-COMP:9752"/>
        <dbReference type="Rhea" id="RHEA-COMP:10731"/>
        <dbReference type="ChEBI" id="CHEBI:15378"/>
        <dbReference type="ChEBI" id="CHEBI:29969"/>
        <dbReference type="ChEBI" id="CHEBI:57287"/>
        <dbReference type="ChEBI" id="CHEBI:57288"/>
        <dbReference type="ChEBI" id="CHEBI:61930"/>
        <dbReference type="EC" id="2.3.1.48"/>
    </reaction>
</comment>
<dbReference type="GO" id="GO:0043997">
    <property type="term" value="F:histone H4K12 acetyltransferase activity"/>
    <property type="evidence" value="ECO:0007669"/>
    <property type="project" value="EnsemblFungi"/>
</dbReference>
<dbReference type="GeneID" id="7050713"/>
<dbReference type="PANTHER" id="PTHR12046">
    <property type="entry name" value="HISTONE ACETYLTRANSFERASE TYPE B CATALYTIC SUBUNIT"/>
    <property type="match status" value="1"/>
</dbReference>
<evidence type="ECO:0000256" key="12">
    <source>
        <dbReference type="PIRSR" id="PIRSR038084-3"/>
    </source>
</evidence>
<feature type="domain" description="Histone acetyl transferase HAT1 N-terminal" evidence="13">
    <location>
        <begin position="7"/>
        <end position="153"/>
    </location>
</feature>
<dbReference type="HOGENOM" id="CLU_036024_2_1_1"/>
<evidence type="ECO:0000256" key="8">
    <source>
        <dbReference type="ARBA" id="ARBA00048017"/>
    </source>
</evidence>
<feature type="binding site" evidence="11">
    <location>
        <begin position="207"/>
        <end position="209"/>
    </location>
    <ligand>
        <name>acetyl-CoA</name>
        <dbReference type="ChEBI" id="CHEBI:57288"/>
    </ligand>
</feature>
<dbReference type="GO" id="GO:0043995">
    <property type="term" value="F:histone H4K5 acetyltransferase activity"/>
    <property type="evidence" value="ECO:0007669"/>
    <property type="project" value="EnsemblFungi"/>
</dbReference>
<evidence type="ECO:0000256" key="3">
    <source>
        <dbReference type="ARBA" id="ARBA00013184"/>
    </source>
</evidence>
<dbReference type="InterPro" id="IPR017380">
    <property type="entry name" value="Hist_AcTrfase_B-typ_cat-su"/>
</dbReference>
<keyword evidence="9" id="KW-0963">Cytoplasm</keyword>
<keyword evidence="7 9" id="KW-0012">Acyltransferase</keyword>
<dbReference type="PIRSF" id="PIRSF038084">
    <property type="entry name" value="HAT-B_cat"/>
    <property type="match status" value="1"/>
</dbReference>
<dbReference type="GO" id="GO:0000785">
    <property type="term" value="C:chromatin"/>
    <property type="evidence" value="ECO:0007669"/>
    <property type="project" value="EnsemblFungi"/>
</dbReference>
<dbReference type="GO" id="GO:0000781">
    <property type="term" value="C:chromosome, telomeric region"/>
    <property type="evidence" value="ECO:0007669"/>
    <property type="project" value="GOC"/>
</dbReference>
<dbReference type="RefSeq" id="XP_002171947.2">
    <property type="nucleotide sequence ID" value="XM_002171911.2"/>
</dbReference>
<dbReference type="Gene3D" id="3.90.360.10">
    <property type="entry name" value="Histone acetyl transferase 1 (HAT1), N-terminal domain"/>
    <property type="match status" value="1"/>
</dbReference>
<evidence type="ECO:0000256" key="11">
    <source>
        <dbReference type="PIRSR" id="PIRSR038084-2"/>
    </source>
</evidence>
<keyword evidence="16" id="KW-1185">Reference proteome</keyword>
<dbReference type="GO" id="GO:0042393">
    <property type="term" value="F:histone binding"/>
    <property type="evidence" value="ECO:0007669"/>
    <property type="project" value="InterPro"/>
</dbReference>
<dbReference type="EC" id="2.3.1.48" evidence="3 9"/>
<dbReference type="eggNOG" id="KOG2696">
    <property type="taxonomic scope" value="Eukaryota"/>
</dbReference>
<dbReference type="GO" id="GO:0043996">
    <property type="term" value="F:histone H4K8 acetyltransferase activity"/>
    <property type="evidence" value="ECO:0007669"/>
    <property type="project" value="EnsemblFungi"/>
</dbReference>